<sequence>MKDIIMTVTIAPITTKQDDDICQIIKMVGAEFGAVGEGFGPSDPEVLAMSRYYTQDKRSLYLVATLNGDVVGGCGLAPFNDSEQTCELKKLFLLPQGRGLGLGKSLSEQCLAFAKQQGFNQCYLDTISSMHSAIALYEKLGFEHLTQPISGTLHGGCDVWMLKTL</sequence>
<dbReference type="PANTHER" id="PTHR13947:SF37">
    <property type="entry name" value="LD18367P"/>
    <property type="match status" value="1"/>
</dbReference>
<gene>
    <name evidence="3" type="ORF">VII00023_15406</name>
</gene>
<dbReference type="AlphaFoldDB" id="F9RZ06"/>
<comment type="caution">
    <text evidence="3">The sequence shown here is derived from an EMBL/GenBank/DDBJ whole genome shotgun (WGS) entry which is preliminary data.</text>
</comment>
<protein>
    <submittedName>
        <fullName evidence="3">Putative acetyltransferase</fullName>
    </submittedName>
</protein>
<proteinExistence type="predicted"/>
<dbReference type="InterPro" id="IPR000182">
    <property type="entry name" value="GNAT_dom"/>
</dbReference>
<organism evidence="3 4">
    <name type="scientific">Vibrio ichthyoenteri ATCC 700023</name>
    <dbReference type="NCBI Taxonomy" id="870968"/>
    <lineage>
        <taxon>Bacteria</taxon>
        <taxon>Pseudomonadati</taxon>
        <taxon>Pseudomonadota</taxon>
        <taxon>Gammaproteobacteria</taxon>
        <taxon>Vibrionales</taxon>
        <taxon>Vibrionaceae</taxon>
        <taxon>Vibrio</taxon>
    </lineage>
</organism>
<dbReference type="PROSITE" id="PS51186">
    <property type="entry name" value="GNAT"/>
    <property type="match status" value="1"/>
</dbReference>
<evidence type="ECO:0000259" key="2">
    <source>
        <dbReference type="PROSITE" id="PS51186"/>
    </source>
</evidence>
<dbReference type="InterPro" id="IPR050769">
    <property type="entry name" value="NAT_camello-type"/>
</dbReference>
<keyword evidence="1 3" id="KW-0808">Transferase</keyword>
<reference evidence="3 4" key="1">
    <citation type="journal article" date="2012" name="Int. J. Syst. Evol. Microbiol.">
        <title>Vibrio caribbeanicus sp. nov., isolated from the marine sponge Scleritoderma cyanea.</title>
        <authorList>
            <person name="Hoffmann M."/>
            <person name="Monday S.R."/>
            <person name="Allard M.W."/>
            <person name="Strain E.A."/>
            <person name="Whittaker P."/>
            <person name="Naum M."/>
            <person name="McCarthy P.J."/>
            <person name="Lopez J.V."/>
            <person name="Fischer M."/>
            <person name="Brown E.W."/>
        </authorList>
    </citation>
    <scope>NUCLEOTIDE SEQUENCE [LARGE SCALE GENOMIC DNA]</scope>
    <source>
        <strain evidence="3 4">ATCC 700023</strain>
    </source>
</reference>
<dbReference type="GO" id="GO:0008080">
    <property type="term" value="F:N-acetyltransferase activity"/>
    <property type="evidence" value="ECO:0007669"/>
    <property type="project" value="InterPro"/>
</dbReference>
<dbReference type="CDD" id="cd04301">
    <property type="entry name" value="NAT_SF"/>
    <property type="match status" value="1"/>
</dbReference>
<dbReference type="Pfam" id="PF00583">
    <property type="entry name" value="Acetyltransf_1"/>
    <property type="match status" value="1"/>
</dbReference>
<keyword evidence="4" id="KW-1185">Reference proteome</keyword>
<dbReference type="SUPFAM" id="SSF55729">
    <property type="entry name" value="Acyl-CoA N-acyltransferases (Nat)"/>
    <property type="match status" value="1"/>
</dbReference>
<dbReference type="PANTHER" id="PTHR13947">
    <property type="entry name" value="GNAT FAMILY N-ACETYLTRANSFERASE"/>
    <property type="match status" value="1"/>
</dbReference>
<name>F9RZ06_9VIBR</name>
<evidence type="ECO:0000256" key="1">
    <source>
        <dbReference type="ARBA" id="ARBA00022679"/>
    </source>
</evidence>
<dbReference type="InterPro" id="IPR016181">
    <property type="entry name" value="Acyl_CoA_acyltransferase"/>
</dbReference>
<dbReference type="Gene3D" id="3.40.630.30">
    <property type="match status" value="1"/>
</dbReference>
<dbReference type="EMBL" id="AFWF01000045">
    <property type="protein sequence ID" value="EGU46145.1"/>
    <property type="molecule type" value="Genomic_DNA"/>
</dbReference>
<feature type="domain" description="N-acetyltransferase" evidence="2">
    <location>
        <begin position="8"/>
        <end position="165"/>
    </location>
</feature>
<evidence type="ECO:0000313" key="4">
    <source>
        <dbReference type="Proteomes" id="UP000004605"/>
    </source>
</evidence>
<dbReference type="Proteomes" id="UP000004605">
    <property type="component" value="Unassembled WGS sequence"/>
</dbReference>
<evidence type="ECO:0000313" key="3">
    <source>
        <dbReference type="EMBL" id="EGU46145.1"/>
    </source>
</evidence>
<accession>F9RZ06</accession>